<dbReference type="SUPFAM" id="SSF56935">
    <property type="entry name" value="Porins"/>
    <property type="match status" value="1"/>
</dbReference>
<sequence>MTAKKSSAQKREDELTGISCNSFFPVKRGRGRLLSGLLLLGLATTLPMQAQFETSSVLGFVRDSSGAPIANSKVELINTATGTIVTVNTDNQGQYEFTSVHAGEYKVDAGADGFAESLTSPFSVTVNSRQRVDVKLQPGSHTETVTVTGAALQLQTETSDSSTIINHSEVENLPLNGRAYGDLATLVPGVHTNILENQTVTSRDASFNVNGQRSEFNNFLLDGLDNNAYGTSNQGFSNQAIPPSPDAIDQFQVQTNNYSAEFGRASGAVINVSIKSGTNALHGSVWEYNRNTDMNAEGPFVAKSKPTLIRNQFGGAVGGPILKDKLFFFADYEGNRQSQGSYATATIPTTAQLQGIFKDSSGNAIPLRNPVTGTVYTDGVVPTSDWTPLAKLVFAALPQPNANTTLNYATTNYVGTPVATLTDNKGDGRLDYYMSPKTNIFGRYSKHKGDIVDASSIPGDAGGGGNGTIHAYNQQIAAGVTHSFTQNQIVDARIGFTWTQGGKTPYLAGEESLNTEAGIPGLPTDTSVIRKLSSEAVQGFTAWGAQTSNPQFQNPFVIDPKINYTWLKGRHSMKFGWEFLSLNTEIDDFNPVYGYEDFNGAFSQNGGGTSSSADAQAAYLTDFLTGARATYQLNNHVVINQHQRMHFFYAQDDFKFTPKLTINAGLRYELATPAYVSGNHLANFDPTNNTLVQAKSGSLYDRALVNMPKLDFAPNFGFAYQVAPTTVIRAAYGLSFDQFNREGGENLLAYNGPYIVNSSITQVAPYAYSGTKEALCSGENYSGCFRTVAQGYPTDFVSSSNFSTLLAETRFIPKNISTGYVQSWHADVQQQVGKNDTFTLSYVGSHGVHLWVLADWNQAAINAPGGTLNLQSRRPISTFTGIEVSLPEGFLRYNSLQAKWEHRTSYGLYLLNAFTWGHAIDNASGHLDTPNGDNSRIVLGNPQYNVGQSAYNQPINDTLTLVYDLPYGKNRQWGGGANRWVQMALGDWQITATNMATSGAPVNLTYSDSASQDISDILVYHPYVTGNPKNKKSAWVKTSTSLNGYLNSSAVAVPTSQQSPLGNSGRNSIRDQEFNQLNLGLHKSFRLWNDTTKFDIRGEAFNALNHVNYQAPDYNRSDSTFGQISSAFPARQLQVAGKITF</sequence>
<evidence type="ECO:0000256" key="5">
    <source>
        <dbReference type="ARBA" id="ARBA00023136"/>
    </source>
</evidence>
<evidence type="ECO:0000256" key="7">
    <source>
        <dbReference type="SAM" id="Phobius"/>
    </source>
</evidence>
<comment type="caution">
    <text evidence="10">The sequence shown here is derived from an EMBL/GenBank/DDBJ whole genome shotgun (WGS) entry which is preliminary data.</text>
</comment>
<evidence type="ECO:0000256" key="1">
    <source>
        <dbReference type="ARBA" id="ARBA00004571"/>
    </source>
</evidence>
<keyword evidence="6" id="KW-0998">Cell outer membrane</keyword>
<dbReference type="Pfam" id="PF13620">
    <property type="entry name" value="CarboxypepD_reg"/>
    <property type="match status" value="1"/>
</dbReference>
<dbReference type="PANTHER" id="PTHR30069:SF46">
    <property type="entry name" value="OAR PROTEIN"/>
    <property type="match status" value="1"/>
</dbReference>
<keyword evidence="7" id="KW-1133">Transmembrane helix</keyword>
<dbReference type="GO" id="GO:0009279">
    <property type="term" value="C:cell outer membrane"/>
    <property type="evidence" value="ECO:0007669"/>
    <property type="project" value="UniProtKB-SubCell"/>
</dbReference>
<evidence type="ECO:0000256" key="2">
    <source>
        <dbReference type="ARBA" id="ARBA00022448"/>
    </source>
</evidence>
<evidence type="ECO:0000256" key="4">
    <source>
        <dbReference type="ARBA" id="ARBA00022692"/>
    </source>
</evidence>
<dbReference type="OrthoDB" id="97893at2"/>
<keyword evidence="3" id="KW-1134">Transmembrane beta strand</keyword>
<keyword evidence="5 7" id="KW-0472">Membrane</keyword>
<evidence type="ECO:0000313" key="10">
    <source>
        <dbReference type="EMBL" id="RXS94526.1"/>
    </source>
</evidence>
<dbReference type="Gene3D" id="2.60.40.1120">
    <property type="entry name" value="Carboxypeptidase-like, regulatory domain"/>
    <property type="match status" value="1"/>
</dbReference>
<dbReference type="Gene3D" id="2.170.130.10">
    <property type="entry name" value="TonB-dependent receptor, plug domain"/>
    <property type="match status" value="1"/>
</dbReference>
<dbReference type="InterPro" id="IPR057601">
    <property type="entry name" value="Oar-like_b-barrel"/>
</dbReference>
<dbReference type="GO" id="GO:0044718">
    <property type="term" value="P:siderophore transmembrane transport"/>
    <property type="evidence" value="ECO:0007669"/>
    <property type="project" value="TreeGrafter"/>
</dbReference>
<feature type="transmembrane region" description="Helical" evidence="7">
    <location>
        <begin position="33"/>
        <end position="52"/>
    </location>
</feature>
<evidence type="ECO:0000256" key="3">
    <source>
        <dbReference type="ARBA" id="ARBA00022452"/>
    </source>
</evidence>
<feature type="domain" description="TonB-dependent receptor plug" evidence="8">
    <location>
        <begin position="157"/>
        <end position="267"/>
    </location>
</feature>
<evidence type="ECO:0000313" key="11">
    <source>
        <dbReference type="Proteomes" id="UP000290253"/>
    </source>
</evidence>
<protein>
    <submittedName>
        <fullName evidence="10">TonB-dependent receptor</fullName>
    </submittedName>
</protein>
<gene>
    <name evidence="10" type="ORF">ESZ00_15785</name>
</gene>
<dbReference type="Proteomes" id="UP000290253">
    <property type="component" value="Unassembled WGS sequence"/>
</dbReference>
<keyword evidence="2" id="KW-0813">Transport</keyword>
<comment type="subcellular location">
    <subcellularLocation>
        <location evidence="1">Cell outer membrane</location>
        <topology evidence="1">Multi-pass membrane protein</topology>
    </subcellularLocation>
</comment>
<evidence type="ECO:0000259" key="8">
    <source>
        <dbReference type="Pfam" id="PF07715"/>
    </source>
</evidence>
<keyword evidence="11" id="KW-1185">Reference proteome</keyword>
<evidence type="ECO:0000259" key="9">
    <source>
        <dbReference type="Pfam" id="PF25183"/>
    </source>
</evidence>
<evidence type="ECO:0000256" key="6">
    <source>
        <dbReference type="ARBA" id="ARBA00023237"/>
    </source>
</evidence>
<keyword evidence="4 7" id="KW-0812">Transmembrane</keyword>
<dbReference type="InterPro" id="IPR036942">
    <property type="entry name" value="Beta-barrel_TonB_sf"/>
</dbReference>
<dbReference type="SUPFAM" id="SSF49464">
    <property type="entry name" value="Carboxypeptidase regulatory domain-like"/>
    <property type="match status" value="1"/>
</dbReference>
<dbReference type="EMBL" id="SDMK01000003">
    <property type="protein sequence ID" value="RXS94526.1"/>
    <property type="molecule type" value="Genomic_DNA"/>
</dbReference>
<dbReference type="Pfam" id="PF07715">
    <property type="entry name" value="Plug"/>
    <property type="match status" value="1"/>
</dbReference>
<name>A0A4Q1SBN0_9BACT</name>
<dbReference type="AlphaFoldDB" id="A0A4Q1SBN0"/>
<dbReference type="PANTHER" id="PTHR30069">
    <property type="entry name" value="TONB-DEPENDENT OUTER MEMBRANE RECEPTOR"/>
    <property type="match status" value="1"/>
</dbReference>
<accession>A0A4Q1SBN0</accession>
<dbReference type="InterPro" id="IPR008969">
    <property type="entry name" value="CarboxyPept-like_regulatory"/>
</dbReference>
<organism evidence="10 11">
    <name type="scientific">Silvibacterium dinghuense</name>
    <dbReference type="NCBI Taxonomy" id="1560006"/>
    <lineage>
        <taxon>Bacteria</taxon>
        <taxon>Pseudomonadati</taxon>
        <taxon>Acidobacteriota</taxon>
        <taxon>Terriglobia</taxon>
        <taxon>Terriglobales</taxon>
        <taxon>Acidobacteriaceae</taxon>
        <taxon>Silvibacterium</taxon>
    </lineage>
</organism>
<dbReference type="Pfam" id="PF25183">
    <property type="entry name" value="OMP_b-brl_4"/>
    <property type="match status" value="1"/>
</dbReference>
<dbReference type="InterPro" id="IPR037066">
    <property type="entry name" value="Plug_dom_sf"/>
</dbReference>
<proteinExistence type="predicted"/>
<feature type="domain" description="TonB-dependent transporter Oar-like beta-barrel" evidence="9">
    <location>
        <begin position="274"/>
        <end position="1134"/>
    </location>
</feature>
<keyword evidence="10" id="KW-0675">Receptor</keyword>
<dbReference type="InterPro" id="IPR012910">
    <property type="entry name" value="Plug_dom"/>
</dbReference>
<dbReference type="InterPro" id="IPR039426">
    <property type="entry name" value="TonB-dep_rcpt-like"/>
</dbReference>
<dbReference type="Gene3D" id="2.40.170.20">
    <property type="entry name" value="TonB-dependent receptor, beta-barrel domain"/>
    <property type="match status" value="1"/>
</dbReference>
<reference evidence="10 11" key="1">
    <citation type="journal article" date="2016" name="Int. J. Syst. Evol. Microbiol.">
        <title>Acidipila dinghuensis sp. nov., an acidobacterium isolated from forest soil.</title>
        <authorList>
            <person name="Jiang Y.W."/>
            <person name="Wang J."/>
            <person name="Chen M.H."/>
            <person name="Lv Y.Y."/>
            <person name="Qiu L.H."/>
        </authorList>
    </citation>
    <scope>NUCLEOTIDE SEQUENCE [LARGE SCALE GENOMIC DNA]</scope>
    <source>
        <strain evidence="10 11">DHOF10</strain>
    </source>
</reference>
<dbReference type="GO" id="GO:0015344">
    <property type="term" value="F:siderophore uptake transmembrane transporter activity"/>
    <property type="evidence" value="ECO:0007669"/>
    <property type="project" value="TreeGrafter"/>
</dbReference>